<dbReference type="PRINTS" id="PR00337">
    <property type="entry name" value="LEUILEVALBP"/>
</dbReference>
<dbReference type="InterPro" id="IPR028082">
    <property type="entry name" value="Peripla_BP_I"/>
</dbReference>
<gene>
    <name evidence="7" type="ORF">BDD18_2401</name>
</gene>
<feature type="domain" description="Leucine-binding protein" evidence="6">
    <location>
        <begin position="26"/>
        <end position="352"/>
    </location>
</feature>
<organism evidence="7 8">
    <name type="scientific">Acidovorax temperans</name>
    <dbReference type="NCBI Taxonomy" id="80878"/>
    <lineage>
        <taxon>Bacteria</taxon>
        <taxon>Pseudomonadati</taxon>
        <taxon>Pseudomonadota</taxon>
        <taxon>Betaproteobacteria</taxon>
        <taxon>Burkholderiales</taxon>
        <taxon>Comamonadaceae</taxon>
        <taxon>Acidovorax</taxon>
    </lineage>
</organism>
<sequence length="370" mass="38815">MHALKKCWIAAALCATLGAAQAQLLVGQTAGFTGQVAAGVKEASDGAKLYIDMVNAKGGVNGQKIELIALDDKFDPKLAAENARKLIEENNVLALFLNRGTPHTEAIIPLLDKHGVPLVGPSTGAMVLHQPVRKHVFNVRATYQREAEKAMTHLASMGITRIGVVYADDSFGADGLAGAQKGLVAAKLTPVLQEKFDRAKPDFAPIAAKLTKADAQAVLIIASGSSVVEASNAIRGAGSAAQIVTLSNNASTGFIKSMGANARGVIVTQVYPNERAVTYPMVKEAQDLARAQGLGDISPAMLEGFAAAKVLVEGLKRAGPKPSREKIQAALEGLRKFDLGGLEVSYSPEDHTGLDFADLSIIGTDGKFRR</sequence>
<protein>
    <submittedName>
        <fullName evidence="7">Amino acid/amide ABC transporter substrate-binding protein (HAAT family)</fullName>
    </submittedName>
</protein>
<dbReference type="GO" id="GO:0006865">
    <property type="term" value="P:amino acid transport"/>
    <property type="evidence" value="ECO:0007669"/>
    <property type="project" value="UniProtKB-KW"/>
</dbReference>
<dbReference type="Proteomes" id="UP000316993">
    <property type="component" value="Unassembled WGS sequence"/>
</dbReference>
<evidence type="ECO:0000256" key="5">
    <source>
        <dbReference type="SAM" id="SignalP"/>
    </source>
</evidence>
<accession>A0A543L8W7</accession>
<dbReference type="EMBL" id="VFPV01000002">
    <property type="protein sequence ID" value="TQN03702.1"/>
    <property type="molecule type" value="Genomic_DNA"/>
</dbReference>
<evidence type="ECO:0000313" key="8">
    <source>
        <dbReference type="Proteomes" id="UP000316993"/>
    </source>
</evidence>
<reference evidence="7 8" key="1">
    <citation type="submission" date="2019-06" db="EMBL/GenBank/DDBJ databases">
        <title>Genomic Encyclopedia of Archaeal and Bacterial Type Strains, Phase II (KMG-II): from individual species to whole genera.</title>
        <authorList>
            <person name="Goeker M."/>
        </authorList>
    </citation>
    <scope>NUCLEOTIDE SEQUENCE [LARGE SCALE GENOMIC DNA]</scope>
    <source>
        <strain evidence="7 8">DSM 7270</strain>
    </source>
</reference>
<proteinExistence type="inferred from homology"/>
<dbReference type="Pfam" id="PF13458">
    <property type="entry name" value="Peripla_BP_6"/>
    <property type="match status" value="1"/>
</dbReference>
<evidence type="ECO:0000256" key="3">
    <source>
        <dbReference type="ARBA" id="ARBA00022729"/>
    </source>
</evidence>
<dbReference type="CDD" id="cd06326">
    <property type="entry name" value="PBP1_ABC_ligand_binding-like"/>
    <property type="match status" value="1"/>
</dbReference>
<keyword evidence="3 5" id="KW-0732">Signal</keyword>
<dbReference type="RefSeq" id="WP_142083411.1">
    <property type="nucleotide sequence ID" value="NZ_VFPV01000002.1"/>
</dbReference>
<dbReference type="Gene3D" id="3.40.50.2300">
    <property type="match status" value="2"/>
</dbReference>
<dbReference type="AlphaFoldDB" id="A0A543L8W7"/>
<keyword evidence="4" id="KW-0029">Amino-acid transport</keyword>
<comment type="similarity">
    <text evidence="1">Belongs to the leucine-binding protein family.</text>
</comment>
<evidence type="ECO:0000256" key="4">
    <source>
        <dbReference type="ARBA" id="ARBA00022970"/>
    </source>
</evidence>
<dbReference type="InterPro" id="IPR028081">
    <property type="entry name" value="Leu-bd"/>
</dbReference>
<dbReference type="PANTHER" id="PTHR47235">
    <property type="entry name" value="BLR6548 PROTEIN"/>
    <property type="match status" value="1"/>
</dbReference>
<dbReference type="PANTHER" id="PTHR47235:SF1">
    <property type="entry name" value="BLR6548 PROTEIN"/>
    <property type="match status" value="1"/>
</dbReference>
<evidence type="ECO:0000259" key="6">
    <source>
        <dbReference type="Pfam" id="PF13458"/>
    </source>
</evidence>
<feature type="signal peptide" evidence="5">
    <location>
        <begin position="1"/>
        <end position="22"/>
    </location>
</feature>
<evidence type="ECO:0000256" key="1">
    <source>
        <dbReference type="ARBA" id="ARBA00010062"/>
    </source>
</evidence>
<keyword evidence="2" id="KW-0813">Transport</keyword>
<evidence type="ECO:0000256" key="2">
    <source>
        <dbReference type="ARBA" id="ARBA00022448"/>
    </source>
</evidence>
<name>A0A543L8W7_9BURK</name>
<evidence type="ECO:0000313" key="7">
    <source>
        <dbReference type="EMBL" id="TQN03702.1"/>
    </source>
</evidence>
<dbReference type="InterPro" id="IPR000709">
    <property type="entry name" value="Leu_Ile_Val-bd"/>
</dbReference>
<comment type="caution">
    <text evidence="7">The sequence shown here is derived from an EMBL/GenBank/DDBJ whole genome shotgun (WGS) entry which is preliminary data.</text>
</comment>
<feature type="chain" id="PRO_5021992647" evidence="5">
    <location>
        <begin position="23"/>
        <end position="370"/>
    </location>
</feature>
<dbReference type="SUPFAM" id="SSF53822">
    <property type="entry name" value="Periplasmic binding protein-like I"/>
    <property type="match status" value="1"/>
</dbReference>